<keyword evidence="8 11" id="KW-1133">Transmembrane helix</keyword>
<keyword evidence="6" id="KW-0378">Hydrolase</keyword>
<dbReference type="Pfam" id="PF01435">
    <property type="entry name" value="Peptidase_M48"/>
    <property type="match status" value="1"/>
</dbReference>
<dbReference type="EMBL" id="ARXX01000038">
    <property type="protein sequence ID" value="MBF5057173.1"/>
    <property type="molecule type" value="Genomic_DNA"/>
</dbReference>
<evidence type="ECO:0000313" key="13">
    <source>
        <dbReference type="EMBL" id="MBF5057173.1"/>
    </source>
</evidence>
<evidence type="ECO:0000313" key="14">
    <source>
        <dbReference type="Proteomes" id="UP000662703"/>
    </source>
</evidence>
<dbReference type="RefSeq" id="WP_194865471.1">
    <property type="nucleotide sequence ID" value="NZ_ARXX01000038.1"/>
</dbReference>
<evidence type="ECO:0000256" key="8">
    <source>
        <dbReference type="ARBA" id="ARBA00022989"/>
    </source>
</evidence>
<keyword evidence="4 11" id="KW-0812">Transmembrane</keyword>
<comment type="caution">
    <text evidence="13">The sequence shown here is derived from an EMBL/GenBank/DDBJ whole genome shotgun (WGS) entry which is preliminary data.</text>
</comment>
<protein>
    <submittedName>
        <fullName evidence="13">Protease</fullName>
    </submittedName>
</protein>
<keyword evidence="2" id="KW-1003">Cell membrane</keyword>
<feature type="domain" description="Peptidase M48" evidence="12">
    <location>
        <begin position="105"/>
        <end position="319"/>
    </location>
</feature>
<feature type="transmembrane region" description="Helical" evidence="11">
    <location>
        <begin position="186"/>
        <end position="207"/>
    </location>
</feature>
<dbReference type="GO" id="GO:0006508">
    <property type="term" value="P:proteolysis"/>
    <property type="evidence" value="ECO:0007669"/>
    <property type="project" value="UniProtKB-KW"/>
</dbReference>
<dbReference type="GO" id="GO:0008233">
    <property type="term" value="F:peptidase activity"/>
    <property type="evidence" value="ECO:0007669"/>
    <property type="project" value="UniProtKB-KW"/>
</dbReference>
<gene>
    <name evidence="13" type="ORF">Y5W_02467</name>
</gene>
<sequence length="598" mass="64918">MDFFDHQARARRRTLLLVLYFLAALTAVAAAVDLGAWLLVRWLRPELGLIDWLTSENGLWITVATLAVLIGGSLRKAWQLREGGPALARLLGAREVSANPEDAGERRLRNVVEEMSIAAGAYLPRLHVLPREDRINAFVAGLTPSRTVLVVTRGALEQLDRDELQGVVAHEFSHILNADMRLNLRLLAALAGILAIGKVGEFLLHFSAGDGHRRGNAPFAVGGLVLIAIGYAGLFFGRLIKAAISRQRERLADASAVQFTRRPDGLAGALIKIRNGPGSYLHSLHAEDLSHMAFAETLGLRWRRLLATHPSIEQRLTDLGADWPARARARRRRPSAESDAAPSRRIGRLDDANLGYARSLLESLPGDLRQALHTQEGAECVLYTLALGPVAPPPALRTGRRGELVERVRGLGTRLRLPLLDLALATLTQAPADRRPVILGQLRAITRQRGQEDLLCWALGAMARQALADTGRRGPKPDIHRLSAVAGEIQVVFSALAWAGDSARTTALAAFQRATRGLLPAGRLLLPPDRCPAPRMEAAVARLARLTPLLKAPLIDAAADLVLSDGQVQVAEAELLRALCTLLECPMPPLFSQPLNNI</sequence>
<evidence type="ECO:0000256" key="4">
    <source>
        <dbReference type="ARBA" id="ARBA00022692"/>
    </source>
</evidence>
<keyword evidence="9" id="KW-0482">Metalloprotease</keyword>
<feature type="transmembrane region" description="Helical" evidence="11">
    <location>
        <begin position="57"/>
        <end position="74"/>
    </location>
</feature>
<feature type="transmembrane region" description="Helical" evidence="11">
    <location>
        <begin position="219"/>
        <end position="240"/>
    </location>
</feature>
<evidence type="ECO:0000256" key="2">
    <source>
        <dbReference type="ARBA" id="ARBA00022475"/>
    </source>
</evidence>
<keyword evidence="3 13" id="KW-0645">Protease</keyword>
<dbReference type="PANTHER" id="PTHR43221:SF2">
    <property type="entry name" value="PROTEASE HTPX HOMOLOG"/>
    <property type="match status" value="1"/>
</dbReference>
<evidence type="ECO:0000256" key="3">
    <source>
        <dbReference type="ARBA" id="ARBA00022670"/>
    </source>
</evidence>
<evidence type="ECO:0000256" key="11">
    <source>
        <dbReference type="SAM" id="Phobius"/>
    </source>
</evidence>
<keyword evidence="10 11" id="KW-0472">Membrane</keyword>
<proteinExistence type="predicted"/>
<evidence type="ECO:0000256" key="7">
    <source>
        <dbReference type="ARBA" id="ARBA00022833"/>
    </source>
</evidence>
<evidence type="ECO:0000256" key="10">
    <source>
        <dbReference type="ARBA" id="ARBA00023136"/>
    </source>
</evidence>
<dbReference type="InterPro" id="IPR001915">
    <property type="entry name" value="Peptidase_M48"/>
</dbReference>
<comment type="cofactor">
    <cofactor evidence="1">
        <name>Zn(2+)</name>
        <dbReference type="ChEBI" id="CHEBI:29105"/>
    </cofactor>
</comment>
<keyword evidence="5" id="KW-0479">Metal-binding</keyword>
<dbReference type="Gene3D" id="3.30.2010.10">
    <property type="entry name" value="Metalloproteases ('zincins'), catalytic domain"/>
    <property type="match status" value="1"/>
</dbReference>
<reference evidence="13 14" key="1">
    <citation type="submission" date="2012-09" db="EMBL/GenBank/DDBJ databases">
        <title>Genome Sequence of alkane-degrading Bacterium Alcanivorax sp. 521-1.</title>
        <authorList>
            <person name="Lai Q."/>
            <person name="Shao Z."/>
        </authorList>
    </citation>
    <scope>NUCLEOTIDE SEQUENCE [LARGE SCALE GENOMIC DNA]</scope>
    <source>
        <strain evidence="13 14">521-1</strain>
    </source>
</reference>
<evidence type="ECO:0000256" key="6">
    <source>
        <dbReference type="ARBA" id="ARBA00022801"/>
    </source>
</evidence>
<name>A0ABS0ASS0_9GAMM</name>
<dbReference type="PANTHER" id="PTHR43221">
    <property type="entry name" value="PROTEASE HTPX"/>
    <property type="match status" value="1"/>
</dbReference>
<evidence type="ECO:0000256" key="1">
    <source>
        <dbReference type="ARBA" id="ARBA00001947"/>
    </source>
</evidence>
<evidence type="ECO:0000259" key="12">
    <source>
        <dbReference type="Pfam" id="PF01435"/>
    </source>
</evidence>
<evidence type="ECO:0000256" key="9">
    <source>
        <dbReference type="ARBA" id="ARBA00023049"/>
    </source>
</evidence>
<evidence type="ECO:0000256" key="5">
    <source>
        <dbReference type="ARBA" id="ARBA00022723"/>
    </source>
</evidence>
<keyword evidence="7" id="KW-0862">Zinc</keyword>
<organism evidence="13 14">
    <name type="scientific">Alloalcanivorax profundimaris</name>
    <dbReference type="NCBI Taxonomy" id="2735259"/>
    <lineage>
        <taxon>Bacteria</taxon>
        <taxon>Pseudomonadati</taxon>
        <taxon>Pseudomonadota</taxon>
        <taxon>Gammaproteobacteria</taxon>
        <taxon>Oceanospirillales</taxon>
        <taxon>Alcanivoracaceae</taxon>
        <taxon>Alloalcanivorax</taxon>
    </lineage>
</organism>
<keyword evidence="14" id="KW-1185">Reference proteome</keyword>
<dbReference type="Proteomes" id="UP000662703">
    <property type="component" value="Unassembled WGS sequence"/>
</dbReference>
<dbReference type="InterPro" id="IPR050083">
    <property type="entry name" value="HtpX_protease"/>
</dbReference>
<accession>A0ABS0ASS0</accession>